<dbReference type="Pfam" id="PF01977">
    <property type="entry name" value="UbiD"/>
    <property type="match status" value="1"/>
</dbReference>
<gene>
    <name evidence="4" type="ORF">IAB77_10030</name>
</gene>
<dbReference type="GO" id="GO:0006744">
    <property type="term" value="P:ubiquinone biosynthetic process"/>
    <property type="evidence" value="ECO:0007669"/>
    <property type="project" value="TreeGrafter"/>
</dbReference>
<feature type="domain" description="3-octaprenyl-4-hydroxybenzoate carboxy-lyase-like N-terminal" evidence="2">
    <location>
        <begin position="8"/>
        <end position="76"/>
    </location>
</feature>
<reference evidence="4" key="1">
    <citation type="submission" date="2020-10" db="EMBL/GenBank/DDBJ databases">
        <authorList>
            <person name="Gilroy R."/>
        </authorList>
    </citation>
    <scope>NUCLEOTIDE SEQUENCE</scope>
    <source>
        <strain evidence="4">ChiBcolR7-354</strain>
    </source>
</reference>
<dbReference type="InterPro" id="IPR048304">
    <property type="entry name" value="UbiD_Rift_dom"/>
</dbReference>
<dbReference type="AlphaFoldDB" id="A0A9D1CTZ5"/>
<feature type="domain" description="3-octaprenyl-4-hydroxybenzoate carboxy-lyase-like Rift-related" evidence="1">
    <location>
        <begin position="99"/>
        <end position="296"/>
    </location>
</feature>
<evidence type="ECO:0000313" key="5">
    <source>
        <dbReference type="Proteomes" id="UP000824262"/>
    </source>
</evidence>
<evidence type="ECO:0000259" key="2">
    <source>
        <dbReference type="Pfam" id="PF20695"/>
    </source>
</evidence>
<dbReference type="InterPro" id="IPR002830">
    <property type="entry name" value="UbiD"/>
</dbReference>
<accession>A0A9D1CTZ5</accession>
<dbReference type="EMBL" id="DVGA01000114">
    <property type="protein sequence ID" value="HIQ79579.1"/>
    <property type="molecule type" value="Genomic_DNA"/>
</dbReference>
<proteinExistence type="predicted"/>
<dbReference type="NCBIfam" id="TIGR00148">
    <property type="entry name" value="UbiD family decarboxylase"/>
    <property type="match status" value="1"/>
</dbReference>
<dbReference type="PANTHER" id="PTHR30108">
    <property type="entry name" value="3-OCTAPRENYL-4-HYDROXYBENZOATE CARBOXY-LYASE-RELATED"/>
    <property type="match status" value="1"/>
</dbReference>
<dbReference type="PANTHER" id="PTHR30108:SF17">
    <property type="entry name" value="FERULIC ACID DECARBOXYLASE 1"/>
    <property type="match status" value="1"/>
</dbReference>
<dbReference type="InterPro" id="IPR049381">
    <property type="entry name" value="UbiD-like_C"/>
</dbReference>
<evidence type="ECO:0000259" key="3">
    <source>
        <dbReference type="Pfam" id="PF20696"/>
    </source>
</evidence>
<dbReference type="Gene3D" id="3.40.1670.10">
    <property type="entry name" value="UbiD C-terminal domain-like"/>
    <property type="match status" value="1"/>
</dbReference>
<evidence type="ECO:0000313" key="4">
    <source>
        <dbReference type="EMBL" id="HIQ79579.1"/>
    </source>
</evidence>
<dbReference type="SUPFAM" id="SSF50475">
    <property type="entry name" value="FMN-binding split barrel"/>
    <property type="match status" value="1"/>
</dbReference>
<dbReference type="SUPFAM" id="SSF143968">
    <property type="entry name" value="UbiD C-terminal domain-like"/>
    <property type="match status" value="1"/>
</dbReference>
<dbReference type="InterPro" id="IPR049383">
    <property type="entry name" value="UbiD-like_N"/>
</dbReference>
<organism evidence="4 5">
    <name type="scientific">Candidatus Scatomorpha intestinavium</name>
    <dbReference type="NCBI Taxonomy" id="2840922"/>
    <lineage>
        <taxon>Bacteria</taxon>
        <taxon>Bacillati</taxon>
        <taxon>Bacillota</taxon>
        <taxon>Clostridia</taxon>
        <taxon>Eubacteriales</taxon>
        <taxon>Candidatus Scatomorpha</taxon>
    </lineage>
</organism>
<protein>
    <submittedName>
        <fullName evidence="4">UbiD family decarboxylase</fullName>
    </submittedName>
</protein>
<dbReference type="Proteomes" id="UP000824262">
    <property type="component" value="Unassembled WGS sequence"/>
</dbReference>
<dbReference type="Pfam" id="PF20695">
    <property type="entry name" value="UbiD_N"/>
    <property type="match status" value="1"/>
</dbReference>
<comment type="caution">
    <text evidence="4">The sequence shown here is derived from an EMBL/GenBank/DDBJ whole genome shotgun (WGS) entry which is preliminary data.</text>
</comment>
<evidence type="ECO:0000259" key="1">
    <source>
        <dbReference type="Pfam" id="PF01977"/>
    </source>
</evidence>
<dbReference type="GO" id="GO:0008694">
    <property type="term" value="F:4-hydroxy-3-polyprenylbenzoate decarboxylase activity"/>
    <property type="evidence" value="ECO:0007669"/>
    <property type="project" value="TreeGrafter"/>
</dbReference>
<dbReference type="Pfam" id="PF20696">
    <property type="entry name" value="UbiD_C"/>
    <property type="match status" value="1"/>
</dbReference>
<reference evidence="4" key="2">
    <citation type="journal article" date="2021" name="PeerJ">
        <title>Extensive microbial diversity within the chicken gut microbiome revealed by metagenomics and culture.</title>
        <authorList>
            <person name="Gilroy R."/>
            <person name="Ravi A."/>
            <person name="Getino M."/>
            <person name="Pursley I."/>
            <person name="Horton D.L."/>
            <person name="Alikhan N.F."/>
            <person name="Baker D."/>
            <person name="Gharbi K."/>
            <person name="Hall N."/>
            <person name="Watson M."/>
            <person name="Adriaenssens E.M."/>
            <person name="Foster-Nyarko E."/>
            <person name="Jarju S."/>
            <person name="Secka A."/>
            <person name="Antonio M."/>
            <person name="Oren A."/>
            <person name="Chaudhuri R.R."/>
            <person name="La Ragione R."/>
            <person name="Hildebrand F."/>
            <person name="Pallen M.J."/>
        </authorList>
    </citation>
    <scope>NUCLEOTIDE SEQUENCE</scope>
    <source>
        <strain evidence="4">ChiBcolR7-354</strain>
    </source>
</reference>
<dbReference type="GO" id="GO:0005829">
    <property type="term" value="C:cytosol"/>
    <property type="evidence" value="ECO:0007669"/>
    <property type="project" value="TreeGrafter"/>
</dbReference>
<feature type="domain" description="3-octaprenyl-4-hydroxybenzoate carboxy-lyase-like C-terminal" evidence="3">
    <location>
        <begin position="304"/>
        <end position="420"/>
    </location>
</feature>
<sequence>MKDMRYCLDKMEAAGRLARVKTPVDAVHELSGISAKLEGGKALVFENVKGYDYPLTTGWWWNRDNVAAIFDRPAADIPWLFADAVDSLKTAPVAPVVVDEAPCREVIFDEPDLTKIPIPTHALLDGGPYFSNCVIIARDPDTGVRNTSVHRLMVSGRDRLGLLMDMGRHLRDYYERAEARGEPLEITINNGVHPAYFVAATTPSSAAPIDVDELAVASYLLGEPARLCPGLSVGVEAIADAELVMEAEILPYVREPEGPFGEVSGYYATRADRWVVKIRKMTMRKNAIISTLHPGKEVWNGQGLGIEANLFRTISRQVKGLKNVYMTHGGSHYHIVLQMDPPSNGLAKNAIMAAFAAFSDLQMVTVVNSDVNIFDAEDVERALCTRCDPAKDIVIIPGAFGHELNPVVKDNVAAKMGFDCTYPVPKPAEYTRVSFMDVDLGKYEIV</sequence>
<name>A0A9D1CTZ5_9FIRM</name>